<dbReference type="AlphaFoldDB" id="A0A940DSZ2"/>
<feature type="domain" description="Peptidoglycan beta-N-acetylmuramidase NamZ C-terminal" evidence="2">
    <location>
        <begin position="202"/>
        <end position="347"/>
    </location>
</feature>
<dbReference type="Pfam" id="PF20732">
    <property type="entry name" value="NamZ_C"/>
    <property type="match status" value="1"/>
</dbReference>
<dbReference type="InterPro" id="IPR048502">
    <property type="entry name" value="NamZ_N"/>
</dbReference>
<gene>
    <name evidence="3" type="ORF">IAB75_08475</name>
</gene>
<evidence type="ECO:0000313" key="4">
    <source>
        <dbReference type="Proteomes" id="UP000725002"/>
    </source>
</evidence>
<dbReference type="Pfam" id="PF07075">
    <property type="entry name" value="NamZ_N"/>
    <property type="match status" value="1"/>
</dbReference>
<dbReference type="InterPro" id="IPR008302">
    <property type="entry name" value="NamZ"/>
</dbReference>
<protein>
    <submittedName>
        <fullName evidence="3">DUF1343 domain-containing protein</fullName>
    </submittedName>
</protein>
<dbReference type="Proteomes" id="UP000725002">
    <property type="component" value="Unassembled WGS sequence"/>
</dbReference>
<dbReference type="PANTHER" id="PTHR42915:SF1">
    <property type="entry name" value="PEPTIDOGLYCAN BETA-N-ACETYLMURAMIDASE NAMZ"/>
    <property type="match status" value="1"/>
</dbReference>
<dbReference type="EMBL" id="JADILV010000058">
    <property type="protein sequence ID" value="MBO8484130.1"/>
    <property type="molecule type" value="Genomic_DNA"/>
</dbReference>
<evidence type="ECO:0000313" key="3">
    <source>
        <dbReference type="EMBL" id="MBO8484130.1"/>
    </source>
</evidence>
<feature type="domain" description="Peptidoglycan beta-N-acetylmuramidase NamZ N-terminal" evidence="1">
    <location>
        <begin position="70"/>
        <end position="174"/>
    </location>
</feature>
<evidence type="ECO:0000259" key="1">
    <source>
        <dbReference type="Pfam" id="PF07075"/>
    </source>
</evidence>
<dbReference type="InterPro" id="IPR048503">
    <property type="entry name" value="NamZ_C"/>
</dbReference>
<dbReference type="PANTHER" id="PTHR42915">
    <property type="entry name" value="HYPOTHETICAL 460 KDA PROTEIN IN FEUA-SIGW INTERGENIC REGION [PRECURSOR]"/>
    <property type="match status" value="1"/>
</dbReference>
<evidence type="ECO:0000259" key="2">
    <source>
        <dbReference type="Pfam" id="PF20732"/>
    </source>
</evidence>
<dbReference type="Gene3D" id="3.40.50.12170">
    <property type="entry name" value="Uncharacterised protein PF07075, DUF1343"/>
    <property type="match status" value="1"/>
</dbReference>
<accession>A0A940DSZ2</accession>
<proteinExistence type="predicted"/>
<organism evidence="3 4">
    <name type="scientific">Candidatus Cryptobacteroides avicola</name>
    <dbReference type="NCBI Taxonomy" id="2840757"/>
    <lineage>
        <taxon>Bacteria</taxon>
        <taxon>Pseudomonadati</taxon>
        <taxon>Bacteroidota</taxon>
        <taxon>Bacteroidia</taxon>
        <taxon>Bacteroidales</taxon>
        <taxon>Candidatus Cryptobacteroides</taxon>
    </lineage>
</organism>
<name>A0A940DSZ2_9BACT</name>
<reference evidence="3" key="2">
    <citation type="journal article" date="2021" name="PeerJ">
        <title>Extensive microbial diversity within the chicken gut microbiome revealed by metagenomics and culture.</title>
        <authorList>
            <person name="Gilroy R."/>
            <person name="Ravi A."/>
            <person name="Getino M."/>
            <person name="Pursley I."/>
            <person name="Horton D.L."/>
            <person name="Alikhan N.F."/>
            <person name="Baker D."/>
            <person name="Gharbi K."/>
            <person name="Hall N."/>
            <person name="Watson M."/>
            <person name="Adriaenssens E.M."/>
            <person name="Foster-Nyarko E."/>
            <person name="Jarju S."/>
            <person name="Secka A."/>
            <person name="Antonio M."/>
            <person name="Oren A."/>
            <person name="Chaudhuri R.R."/>
            <person name="La Ragione R."/>
            <person name="Hildebrand F."/>
            <person name="Pallen M.J."/>
        </authorList>
    </citation>
    <scope>NUCLEOTIDE SEQUENCE</scope>
    <source>
        <strain evidence="3">G3-8215</strain>
    </source>
</reference>
<reference evidence="3" key="1">
    <citation type="submission" date="2020-10" db="EMBL/GenBank/DDBJ databases">
        <authorList>
            <person name="Gilroy R."/>
        </authorList>
    </citation>
    <scope>NUCLEOTIDE SEQUENCE</scope>
    <source>
        <strain evidence="3">G3-8215</strain>
    </source>
</reference>
<dbReference type="GO" id="GO:0033922">
    <property type="term" value="F:peptidoglycan beta-N-acetylmuramidase activity"/>
    <property type="evidence" value="ECO:0007669"/>
    <property type="project" value="InterPro"/>
</dbReference>
<comment type="caution">
    <text evidence="3">The sequence shown here is derived from an EMBL/GenBank/DDBJ whole genome shotgun (WGS) entry which is preliminary data.</text>
</comment>
<dbReference type="Gene3D" id="3.90.1150.140">
    <property type="match status" value="1"/>
</dbReference>
<sequence>MFSFRTTRLEEQLDKSLMEGRVGCFCTQNSWDADKGRYLYDIFRERGNLARIFSPLDTELAPDTNHIGFSEEELKDLNAVVVEIQDVGARYFNYTRDVFHLMSVMKDLGEASPSLYIVDHLNPAGRSVEGSMPLSDCGQYVPKVAHRHGLTLGELANLYHNEIGARYPLHVISALASESLRRLMPWTVAPASDIPGLFTCDMYSGGGLWNSTNVTPGIGTARPYEYIGAPFIKTDRYEPLPQPAGVLLRPCSFTPACGMYAGQKCYGYQIILEPGAEYHSLMHTLQLMRHFHDRYPVFVLQDGFFTRLADPVLADFVMGRKTAEEAREHIKVEEQKWIRKAKKYILYENQPYRIK</sequence>